<evidence type="ECO:0000256" key="3">
    <source>
        <dbReference type="ARBA" id="ARBA00022692"/>
    </source>
</evidence>
<protein>
    <recommendedName>
        <fullName evidence="6">Golgi apparatus membrane protein TVP23 homolog</fullName>
    </recommendedName>
</protein>
<feature type="transmembrane region" description="Helical" evidence="6">
    <location>
        <begin position="116"/>
        <end position="137"/>
    </location>
</feature>
<proteinExistence type="inferred from homology"/>
<dbReference type="Proteomes" id="UP000192223">
    <property type="component" value="Unplaced"/>
</dbReference>
<comment type="similarity">
    <text evidence="2 6">Belongs to the TVP23 family.</text>
</comment>
<feature type="transmembrane region" description="Helical" evidence="6">
    <location>
        <begin position="143"/>
        <end position="162"/>
    </location>
</feature>
<sequence>MSDTKAPLLSEDILAFGEEDNVQPEKLLHPYVTFFHLCFRVTSIVAYIMCGWFSSSFITSFVVVVILLSMDFWTVKNITGRLMVGLRWWNYVDEDGNSHWVYESKQNRTNERETKIFWIALVLTPFIWTVFFIVALFGFEIKWLLLVVIALILSTANLYGYVKCKIGQKESIASATGNFFRKQVLQNAASMVITQTSTSTAAPSMQGNVI</sequence>
<dbReference type="STRING" id="224129.A0A1W4X0H2"/>
<accession>A0A1W4X0H2</accession>
<dbReference type="PANTHER" id="PTHR13019">
    <property type="entry name" value="GOLGI APPARATUS MEMBRANE PROTEIN TVP23"/>
    <property type="match status" value="1"/>
</dbReference>
<dbReference type="RefSeq" id="XP_018325893.1">
    <property type="nucleotide sequence ID" value="XM_018470391.2"/>
</dbReference>
<keyword evidence="5 6" id="KW-0472">Membrane</keyword>
<dbReference type="PANTHER" id="PTHR13019:SF25">
    <property type="entry name" value="GOLGI APPARATUS MEMBRANE PROTEIN TVP23 HOMOLOG"/>
    <property type="match status" value="1"/>
</dbReference>
<evidence type="ECO:0000256" key="2">
    <source>
        <dbReference type="ARBA" id="ARBA00005467"/>
    </source>
</evidence>
<name>A0A1W4X0H2_AGRPL</name>
<dbReference type="GO" id="GO:0009306">
    <property type="term" value="P:protein secretion"/>
    <property type="evidence" value="ECO:0007669"/>
    <property type="project" value="TreeGrafter"/>
</dbReference>
<dbReference type="Pfam" id="PF05832">
    <property type="entry name" value="DUF846"/>
    <property type="match status" value="1"/>
</dbReference>
<evidence type="ECO:0000256" key="5">
    <source>
        <dbReference type="ARBA" id="ARBA00023136"/>
    </source>
</evidence>
<reference evidence="8" key="1">
    <citation type="submission" date="2025-08" db="UniProtKB">
        <authorList>
            <consortium name="RefSeq"/>
        </authorList>
    </citation>
    <scope>IDENTIFICATION</scope>
    <source>
        <tissue evidence="8">Entire body</tissue>
    </source>
</reference>
<dbReference type="AlphaFoldDB" id="A0A1W4X0H2"/>
<feature type="transmembrane region" description="Helical" evidence="6">
    <location>
        <begin position="44"/>
        <end position="68"/>
    </location>
</feature>
<keyword evidence="7" id="KW-1185">Reference proteome</keyword>
<evidence type="ECO:0000313" key="7">
    <source>
        <dbReference type="Proteomes" id="UP000192223"/>
    </source>
</evidence>
<evidence type="ECO:0000256" key="6">
    <source>
        <dbReference type="RuleBase" id="RU361206"/>
    </source>
</evidence>
<dbReference type="OrthoDB" id="2151161at2759"/>
<evidence type="ECO:0000313" key="8">
    <source>
        <dbReference type="RefSeq" id="XP_018325893.1"/>
    </source>
</evidence>
<keyword evidence="4 6" id="KW-1133">Transmembrane helix</keyword>
<dbReference type="InParanoid" id="A0A1W4X0H2"/>
<dbReference type="InterPro" id="IPR008564">
    <property type="entry name" value="TVP23-like"/>
</dbReference>
<evidence type="ECO:0000256" key="1">
    <source>
        <dbReference type="ARBA" id="ARBA00004141"/>
    </source>
</evidence>
<dbReference type="GO" id="GO:0016192">
    <property type="term" value="P:vesicle-mediated transport"/>
    <property type="evidence" value="ECO:0007669"/>
    <property type="project" value="TreeGrafter"/>
</dbReference>
<dbReference type="KEGG" id="apln:108737516"/>
<dbReference type="GO" id="GO:0000139">
    <property type="term" value="C:Golgi membrane"/>
    <property type="evidence" value="ECO:0007669"/>
    <property type="project" value="TreeGrafter"/>
</dbReference>
<keyword evidence="3 6" id="KW-0812">Transmembrane</keyword>
<comment type="subcellular location">
    <subcellularLocation>
        <location evidence="1 6">Membrane</location>
        <topology evidence="1 6">Multi-pass membrane protein</topology>
    </subcellularLocation>
</comment>
<dbReference type="GeneID" id="108737516"/>
<dbReference type="FunCoup" id="A0A1W4X0H2">
    <property type="interactions" value="1298"/>
</dbReference>
<organism evidence="7 8">
    <name type="scientific">Agrilus planipennis</name>
    <name type="common">Emerald ash borer</name>
    <name type="synonym">Agrilus marcopoli</name>
    <dbReference type="NCBI Taxonomy" id="224129"/>
    <lineage>
        <taxon>Eukaryota</taxon>
        <taxon>Metazoa</taxon>
        <taxon>Ecdysozoa</taxon>
        <taxon>Arthropoda</taxon>
        <taxon>Hexapoda</taxon>
        <taxon>Insecta</taxon>
        <taxon>Pterygota</taxon>
        <taxon>Neoptera</taxon>
        <taxon>Endopterygota</taxon>
        <taxon>Coleoptera</taxon>
        <taxon>Polyphaga</taxon>
        <taxon>Elateriformia</taxon>
        <taxon>Buprestoidea</taxon>
        <taxon>Buprestidae</taxon>
        <taxon>Agrilinae</taxon>
        <taxon>Agrilus</taxon>
    </lineage>
</organism>
<gene>
    <name evidence="8" type="primary">LOC108737516</name>
</gene>
<evidence type="ECO:0000256" key="4">
    <source>
        <dbReference type="ARBA" id="ARBA00022989"/>
    </source>
</evidence>